<dbReference type="Proteomes" id="UP001159363">
    <property type="component" value="Chromosome 3"/>
</dbReference>
<proteinExistence type="predicted"/>
<comment type="caution">
    <text evidence="2">The sequence shown here is derived from an EMBL/GenBank/DDBJ whole genome shotgun (WGS) entry which is preliminary data.</text>
</comment>
<evidence type="ECO:0000313" key="2">
    <source>
        <dbReference type="EMBL" id="KAJ8891060.1"/>
    </source>
</evidence>
<dbReference type="EMBL" id="JARBHB010000003">
    <property type="protein sequence ID" value="KAJ8891060.1"/>
    <property type="molecule type" value="Genomic_DNA"/>
</dbReference>
<protein>
    <submittedName>
        <fullName evidence="2">Uncharacterized protein</fullName>
    </submittedName>
</protein>
<sequence length="342" mass="37714">MKAQPSEVESRICGVFGAEQPGNDKGDSATRMKCAVATKRNARNWRAVFSSHCVYPVCLLASHHDETGFLRVGVVPDDAAGRRVFSRISRIPRPFIPPLLHTQPQSPSSVHKTSLLRAVQIYSLTLYAERTADLCSGGSPAQWWPQKQAAYGSVRQDRRLSTSRVRRKRQAAILSCLQRSDDTQGTLLMEISRVSLGGENINYHCLHLGVHVALHSVANLAENQEKSRNFTFLEKSGIFGRGQRRNTRARERNIPEKTRRPAASSGTRLHRVSSRWEVSSLIITPPRPLGRKELLDLSTTPVLPLPARMAMKVGADVCGNSASCAIALLVLADAAANRENLI</sequence>
<feature type="compositionally biased region" description="Basic and acidic residues" evidence="1">
    <location>
        <begin position="248"/>
        <end position="259"/>
    </location>
</feature>
<gene>
    <name evidence="2" type="ORF">PR048_010569</name>
</gene>
<reference evidence="2 3" key="1">
    <citation type="submission" date="2023-02" db="EMBL/GenBank/DDBJ databases">
        <title>LHISI_Scaffold_Assembly.</title>
        <authorList>
            <person name="Stuart O.P."/>
            <person name="Cleave R."/>
            <person name="Magrath M.J.L."/>
            <person name="Mikheyev A.S."/>
        </authorList>
    </citation>
    <scope>NUCLEOTIDE SEQUENCE [LARGE SCALE GENOMIC DNA]</scope>
    <source>
        <strain evidence="2">Daus_M_001</strain>
        <tissue evidence="2">Leg muscle</tissue>
    </source>
</reference>
<name>A0ABQ9I314_9NEOP</name>
<organism evidence="2 3">
    <name type="scientific">Dryococelus australis</name>
    <dbReference type="NCBI Taxonomy" id="614101"/>
    <lineage>
        <taxon>Eukaryota</taxon>
        <taxon>Metazoa</taxon>
        <taxon>Ecdysozoa</taxon>
        <taxon>Arthropoda</taxon>
        <taxon>Hexapoda</taxon>
        <taxon>Insecta</taxon>
        <taxon>Pterygota</taxon>
        <taxon>Neoptera</taxon>
        <taxon>Polyneoptera</taxon>
        <taxon>Phasmatodea</taxon>
        <taxon>Verophasmatodea</taxon>
        <taxon>Anareolatae</taxon>
        <taxon>Phasmatidae</taxon>
        <taxon>Eurycanthinae</taxon>
        <taxon>Dryococelus</taxon>
    </lineage>
</organism>
<accession>A0ABQ9I314</accession>
<feature type="region of interest" description="Disordered" evidence="1">
    <location>
        <begin position="241"/>
        <end position="269"/>
    </location>
</feature>
<evidence type="ECO:0000256" key="1">
    <source>
        <dbReference type="SAM" id="MobiDB-lite"/>
    </source>
</evidence>
<evidence type="ECO:0000313" key="3">
    <source>
        <dbReference type="Proteomes" id="UP001159363"/>
    </source>
</evidence>
<keyword evidence="3" id="KW-1185">Reference proteome</keyword>